<accession>A0A3M9ND83</accession>
<keyword evidence="9 10" id="KW-0998">Cell outer membrane</keyword>
<evidence type="ECO:0000259" key="12">
    <source>
        <dbReference type="Pfam" id="PF00593"/>
    </source>
</evidence>
<name>A0A3M9ND83_9BACT</name>
<evidence type="ECO:0000256" key="3">
    <source>
        <dbReference type="ARBA" id="ARBA00022452"/>
    </source>
</evidence>
<keyword evidence="5 10" id="KW-0812">Transmembrane</keyword>
<keyword evidence="6" id="KW-0408">Iron</keyword>
<keyword evidence="3 10" id="KW-1134">Transmembrane beta strand</keyword>
<dbReference type="Gene3D" id="2.60.40.1120">
    <property type="entry name" value="Carboxypeptidase-like, regulatory domain"/>
    <property type="match status" value="1"/>
</dbReference>
<dbReference type="RefSeq" id="WP_123121062.1">
    <property type="nucleotide sequence ID" value="NZ_RJJR01000009.1"/>
</dbReference>
<dbReference type="Pfam" id="PF07715">
    <property type="entry name" value="Plug"/>
    <property type="match status" value="1"/>
</dbReference>
<feature type="domain" description="TonB-dependent receptor plug" evidence="14">
    <location>
        <begin position="219"/>
        <end position="323"/>
    </location>
</feature>
<evidence type="ECO:0000256" key="11">
    <source>
        <dbReference type="RuleBase" id="RU003357"/>
    </source>
</evidence>
<protein>
    <submittedName>
        <fullName evidence="15">SusC/RagA family TonB-linked outer membrane protein</fullName>
    </submittedName>
</protein>
<dbReference type="SUPFAM" id="SSF56935">
    <property type="entry name" value="Porins"/>
    <property type="match status" value="1"/>
</dbReference>
<dbReference type="InterPro" id="IPR011662">
    <property type="entry name" value="Secretin/TonB_short_N"/>
</dbReference>
<proteinExistence type="inferred from homology"/>
<dbReference type="NCBIfam" id="TIGR04057">
    <property type="entry name" value="SusC_RagA_signa"/>
    <property type="match status" value="1"/>
</dbReference>
<keyword evidence="7 11" id="KW-0798">TonB box</keyword>
<organism evidence="15 16">
    <name type="scientific">Hanamia caeni</name>
    <dbReference type="NCBI Taxonomy" id="2294116"/>
    <lineage>
        <taxon>Bacteria</taxon>
        <taxon>Pseudomonadati</taxon>
        <taxon>Bacteroidota</taxon>
        <taxon>Chitinophagia</taxon>
        <taxon>Chitinophagales</taxon>
        <taxon>Chitinophagaceae</taxon>
        <taxon>Hanamia</taxon>
    </lineage>
</organism>
<evidence type="ECO:0000256" key="7">
    <source>
        <dbReference type="ARBA" id="ARBA00023077"/>
    </source>
</evidence>
<dbReference type="InterPro" id="IPR037066">
    <property type="entry name" value="Plug_dom_sf"/>
</dbReference>
<evidence type="ECO:0000259" key="13">
    <source>
        <dbReference type="Pfam" id="PF07660"/>
    </source>
</evidence>
<dbReference type="Gene3D" id="2.170.130.10">
    <property type="entry name" value="TonB-dependent receptor, plug domain"/>
    <property type="match status" value="1"/>
</dbReference>
<dbReference type="InterPro" id="IPR036942">
    <property type="entry name" value="Beta-barrel_TonB_sf"/>
</dbReference>
<gene>
    <name evidence="15" type="ORF">EFY79_12560</name>
</gene>
<dbReference type="GO" id="GO:0006826">
    <property type="term" value="P:iron ion transport"/>
    <property type="evidence" value="ECO:0007669"/>
    <property type="project" value="UniProtKB-KW"/>
</dbReference>
<dbReference type="PROSITE" id="PS52016">
    <property type="entry name" value="TONB_DEPENDENT_REC_3"/>
    <property type="match status" value="1"/>
</dbReference>
<evidence type="ECO:0000256" key="10">
    <source>
        <dbReference type="PROSITE-ProRule" id="PRU01360"/>
    </source>
</evidence>
<evidence type="ECO:0000256" key="8">
    <source>
        <dbReference type="ARBA" id="ARBA00023136"/>
    </source>
</evidence>
<dbReference type="InterPro" id="IPR023997">
    <property type="entry name" value="TonB-dep_OMP_SusC/RagA_CS"/>
</dbReference>
<evidence type="ECO:0000256" key="6">
    <source>
        <dbReference type="ARBA" id="ARBA00023004"/>
    </source>
</evidence>
<dbReference type="Proteomes" id="UP000267223">
    <property type="component" value="Unassembled WGS sequence"/>
</dbReference>
<keyword evidence="4" id="KW-0410">Iron transport</keyword>
<dbReference type="Pfam" id="PF07660">
    <property type="entry name" value="STN"/>
    <property type="match status" value="1"/>
</dbReference>
<evidence type="ECO:0000256" key="2">
    <source>
        <dbReference type="ARBA" id="ARBA00022448"/>
    </source>
</evidence>
<reference evidence="15 16" key="1">
    <citation type="submission" date="2018-11" db="EMBL/GenBank/DDBJ databases">
        <title>Draft genome sequence of Ferruginibacter sp. BO-59.</title>
        <authorList>
            <person name="Im W.T."/>
        </authorList>
    </citation>
    <scope>NUCLEOTIDE SEQUENCE [LARGE SCALE GENOMIC DNA]</scope>
    <source>
        <strain evidence="15 16">BO-59</strain>
    </source>
</reference>
<comment type="caution">
    <text evidence="15">The sequence shown here is derived from an EMBL/GenBank/DDBJ whole genome shotgun (WGS) entry which is preliminary data.</text>
</comment>
<evidence type="ECO:0000256" key="5">
    <source>
        <dbReference type="ARBA" id="ARBA00022692"/>
    </source>
</evidence>
<keyword evidence="2 10" id="KW-0813">Transport</keyword>
<evidence type="ECO:0000256" key="9">
    <source>
        <dbReference type="ARBA" id="ARBA00023237"/>
    </source>
</evidence>
<dbReference type="InterPro" id="IPR000531">
    <property type="entry name" value="Beta-barrel_TonB"/>
</dbReference>
<evidence type="ECO:0000313" key="16">
    <source>
        <dbReference type="Proteomes" id="UP000267223"/>
    </source>
</evidence>
<evidence type="ECO:0000259" key="14">
    <source>
        <dbReference type="Pfam" id="PF07715"/>
    </source>
</evidence>
<dbReference type="Pfam" id="PF13715">
    <property type="entry name" value="CarbopepD_reg_2"/>
    <property type="match status" value="1"/>
</dbReference>
<comment type="subcellular location">
    <subcellularLocation>
        <location evidence="1 10">Cell outer membrane</location>
        <topology evidence="1 10">Multi-pass membrane protein</topology>
    </subcellularLocation>
</comment>
<dbReference type="NCBIfam" id="TIGR04056">
    <property type="entry name" value="OMP_RagA_SusC"/>
    <property type="match status" value="1"/>
</dbReference>
<keyword evidence="16" id="KW-1185">Reference proteome</keyword>
<evidence type="ECO:0000256" key="1">
    <source>
        <dbReference type="ARBA" id="ARBA00004571"/>
    </source>
</evidence>
<keyword evidence="8 10" id="KW-0472">Membrane</keyword>
<dbReference type="InterPro" id="IPR008969">
    <property type="entry name" value="CarboxyPept-like_regulatory"/>
</dbReference>
<feature type="domain" description="TonB-dependent receptor-like beta-barrel" evidence="12">
    <location>
        <begin position="486"/>
        <end position="1135"/>
    </location>
</feature>
<evidence type="ECO:0000313" key="15">
    <source>
        <dbReference type="EMBL" id="RNI35782.1"/>
    </source>
</evidence>
<keyword evidence="4" id="KW-0406">Ion transport</keyword>
<evidence type="ECO:0000256" key="4">
    <source>
        <dbReference type="ARBA" id="ARBA00022496"/>
    </source>
</evidence>
<dbReference type="SUPFAM" id="SSF49464">
    <property type="entry name" value="Carboxypeptidase regulatory domain-like"/>
    <property type="match status" value="1"/>
</dbReference>
<dbReference type="InterPro" id="IPR039426">
    <property type="entry name" value="TonB-dep_rcpt-like"/>
</dbReference>
<dbReference type="OrthoDB" id="604358at2"/>
<comment type="similarity">
    <text evidence="10 11">Belongs to the TonB-dependent receptor family.</text>
</comment>
<dbReference type="GO" id="GO:0009279">
    <property type="term" value="C:cell outer membrane"/>
    <property type="evidence" value="ECO:0007669"/>
    <property type="project" value="UniProtKB-SubCell"/>
</dbReference>
<dbReference type="Gene3D" id="2.40.170.20">
    <property type="entry name" value="TonB-dependent receptor, beta-barrel domain"/>
    <property type="match status" value="1"/>
</dbReference>
<dbReference type="InterPro" id="IPR012910">
    <property type="entry name" value="Plug_dom"/>
</dbReference>
<dbReference type="EMBL" id="RJJR01000009">
    <property type="protein sequence ID" value="RNI35782.1"/>
    <property type="molecule type" value="Genomic_DNA"/>
</dbReference>
<sequence length="1182" mass="131574">MKKTQLRKSISSFRKLTKFLLIMKLTALFILVATTQISAKAFSQDEKISLHLRDANLGKLFKVIESKTDFRFVYSNNILPTDKTINIDVSNTPLSKVLTTVLSNTSLTYSSLENNLIIISQKSSEAVFRKITGKITDENGNPLIGVTVKVVGSSQATTTDTEGNFSLELSDDAQLQFSYVGYNTQTVSTAGKTTINLVMIANINSLSDVVVVGYGTQKKVNLTGAVSQIDSKLLEDRPIANVSQALQGAMPGLSINFNDGRPGANGKINIRGFTSVNGGQPLVLIDGVPGDINMLNPQDVATVTVLKDASSAAIYGARAAYGVILVVTKKGRAGKLQVTYSNNFSIANSTTSHDFMTDGYATGKLIDEAFQISTGNIYTGYTDADYEELQKRRTDHSLPSVVVQNRNGRDQYVWYGNTDWWNYFFHNNLPSMTHSLQFSGGTDKIDFLLSGRFYEQSGIMKFHRDKYTAYDLRTKVNAHINSWLTISDNLQFSTNTYNYPGAGSASDVNTAFVYLGVHMLPSYVPMNPDGTFTYRSQLNNYGMADGRNLQLEYGKDKSQTQEFVMTNTVSVNIQPTKELEVIGSYSYQLNPYSDFHRSTVTPWSIYPGQIDYLGTDLYTESASQDQYQVVNAYATFTKSLGEHNIKILAGYNQEYKKYHTIDGSANNLLSEDLNALDLGTSGQKVGSNSVEWALRGYFGRINYSYKDKYLFEVNGRYDGSSHFPADSRFGFFPSVSAGWRISQEKFFDGLSGVISELKIRGSYGSLGNQSLSTNLRSQNYPYIPVMNTGLSNWLQGGNQSQYLRVGSPITPQLTWERTTSSNVGLDISFLSNRLSATIDLYDRKTLDMLVAGRTLPAVFGASSPKQNAADLDTKGFDLSIHWEDRTTIKDKPFSYNIGIVLSNSESHITKFDNPSKLLSNYYVGQKLGDIWGYTVDGYFESDDAAKNYAVNQDYVNRTRLSSPGDGRNLQAGDLRFVDLNGDNVVNDGKNTLSDHGDLRILGNSLPRFPFGITGAANWNGFSVSVFFQGVGRQDWYPGNETYFFWGVYGRPYYSFIPKNFESKIWSPENPDAYFPKLRGYVALNGNTELRSVNNKYMQNTAYIRLKNLTIGYDLPKSLLQRMKISNIKVYVSGENIFTATRLETKYIDPEQVSADPSGSRGDNNARNYPFFKNYSCGLNVTF</sequence>
<dbReference type="AlphaFoldDB" id="A0A3M9ND83"/>
<dbReference type="Pfam" id="PF00593">
    <property type="entry name" value="TonB_dep_Rec_b-barrel"/>
    <property type="match status" value="1"/>
</dbReference>
<feature type="domain" description="Secretin/TonB short N-terminal" evidence="13">
    <location>
        <begin position="71"/>
        <end position="122"/>
    </location>
</feature>
<dbReference type="InterPro" id="IPR023996">
    <property type="entry name" value="TonB-dep_OMP_SusC/RagA"/>
</dbReference>